<dbReference type="PANTHER" id="PTHR33794">
    <property type="entry name" value="BACILLOLYSIN"/>
    <property type="match status" value="1"/>
</dbReference>
<evidence type="ECO:0000256" key="3">
    <source>
        <dbReference type="ARBA" id="ARBA00022723"/>
    </source>
</evidence>
<dbReference type="Pfam" id="PF02868">
    <property type="entry name" value="Peptidase_M4_C"/>
    <property type="match status" value="1"/>
</dbReference>
<dbReference type="InterPro" id="IPR027268">
    <property type="entry name" value="Peptidase_M4/M1_CTD_sf"/>
</dbReference>
<feature type="domain" description="FTP" evidence="11">
    <location>
        <begin position="109"/>
        <end position="144"/>
    </location>
</feature>
<keyword evidence="5" id="KW-0378">Hydrolase</keyword>
<dbReference type="RefSeq" id="WP_344248815.1">
    <property type="nucleotide sequence ID" value="NZ_BAAAPM010000005.1"/>
</dbReference>
<keyword evidence="3" id="KW-0479">Metal-binding</keyword>
<evidence type="ECO:0000259" key="9">
    <source>
        <dbReference type="Pfam" id="PF01447"/>
    </source>
</evidence>
<proteinExistence type="inferred from homology"/>
<dbReference type="Gene3D" id="1.10.390.10">
    <property type="entry name" value="Neutral Protease Domain 2"/>
    <property type="match status" value="1"/>
</dbReference>
<evidence type="ECO:0000256" key="4">
    <source>
        <dbReference type="ARBA" id="ARBA00022729"/>
    </source>
</evidence>
<dbReference type="Gene3D" id="3.10.170.10">
    <property type="match status" value="1"/>
</dbReference>
<dbReference type="InterPro" id="IPR011096">
    <property type="entry name" value="FTP_domain"/>
</dbReference>
<evidence type="ECO:0000259" key="10">
    <source>
        <dbReference type="Pfam" id="PF02868"/>
    </source>
</evidence>
<evidence type="ECO:0000256" key="6">
    <source>
        <dbReference type="ARBA" id="ARBA00022833"/>
    </source>
</evidence>
<comment type="similarity">
    <text evidence="1">Belongs to the peptidase M4 family.</text>
</comment>
<evidence type="ECO:0008006" key="14">
    <source>
        <dbReference type="Google" id="ProtNLM"/>
    </source>
</evidence>
<dbReference type="CDD" id="cd09597">
    <property type="entry name" value="M4_TLP"/>
    <property type="match status" value="1"/>
</dbReference>
<dbReference type="InterPro" id="IPR023612">
    <property type="entry name" value="Peptidase_M4"/>
</dbReference>
<evidence type="ECO:0000256" key="8">
    <source>
        <dbReference type="SAM" id="SignalP"/>
    </source>
</evidence>
<keyword evidence="4 8" id="KW-0732">Signal</keyword>
<dbReference type="Gene3D" id="3.10.450.490">
    <property type="match status" value="1"/>
</dbReference>
<feature type="domain" description="Peptidase M4 C-terminal" evidence="10">
    <location>
        <begin position="416"/>
        <end position="569"/>
    </location>
</feature>
<keyword evidence="2" id="KW-0645">Protease</keyword>
<organism evidence="12 13">
    <name type="scientific">Isoptericola hypogeus</name>
    <dbReference type="NCBI Taxonomy" id="300179"/>
    <lineage>
        <taxon>Bacteria</taxon>
        <taxon>Bacillati</taxon>
        <taxon>Actinomycetota</taxon>
        <taxon>Actinomycetes</taxon>
        <taxon>Micrococcales</taxon>
        <taxon>Promicromonosporaceae</taxon>
        <taxon>Isoptericola</taxon>
    </lineage>
</organism>
<feature type="domain" description="Peptidase M4" evidence="9">
    <location>
        <begin position="259"/>
        <end position="413"/>
    </location>
</feature>
<dbReference type="InterPro" id="IPR013856">
    <property type="entry name" value="Peptidase_M4_domain"/>
</dbReference>
<evidence type="ECO:0000256" key="1">
    <source>
        <dbReference type="ARBA" id="ARBA00009388"/>
    </source>
</evidence>
<evidence type="ECO:0000313" key="13">
    <source>
        <dbReference type="Proteomes" id="UP001501138"/>
    </source>
</evidence>
<dbReference type="Pfam" id="PF07504">
    <property type="entry name" value="FTP"/>
    <property type="match status" value="1"/>
</dbReference>
<gene>
    <name evidence="12" type="ORF">GCM10009809_25280</name>
</gene>
<dbReference type="SUPFAM" id="SSF55486">
    <property type="entry name" value="Metalloproteases ('zincins'), catalytic domain"/>
    <property type="match status" value="1"/>
</dbReference>
<dbReference type="EMBL" id="BAAAPM010000005">
    <property type="protein sequence ID" value="GAA1728637.1"/>
    <property type="molecule type" value="Genomic_DNA"/>
</dbReference>
<evidence type="ECO:0000259" key="11">
    <source>
        <dbReference type="Pfam" id="PF07504"/>
    </source>
</evidence>
<evidence type="ECO:0000313" key="12">
    <source>
        <dbReference type="EMBL" id="GAA1728637.1"/>
    </source>
</evidence>
<dbReference type="InterPro" id="IPR001570">
    <property type="entry name" value="Peptidase_M4_C_domain"/>
</dbReference>
<dbReference type="PRINTS" id="PR00730">
    <property type="entry name" value="THERMOLYSIN"/>
</dbReference>
<feature type="chain" id="PRO_5045902458" description="Zn-dependent metalloprotease" evidence="8">
    <location>
        <begin position="30"/>
        <end position="915"/>
    </location>
</feature>
<name>A0ABP4VQ22_9MICO</name>
<reference evidence="13" key="1">
    <citation type="journal article" date="2019" name="Int. J. Syst. Evol. Microbiol.">
        <title>The Global Catalogue of Microorganisms (GCM) 10K type strain sequencing project: providing services to taxonomists for standard genome sequencing and annotation.</title>
        <authorList>
            <consortium name="The Broad Institute Genomics Platform"/>
            <consortium name="The Broad Institute Genome Sequencing Center for Infectious Disease"/>
            <person name="Wu L."/>
            <person name="Ma J."/>
        </authorList>
    </citation>
    <scope>NUCLEOTIDE SEQUENCE [LARGE SCALE GENOMIC DNA]</scope>
    <source>
        <strain evidence="13">JCM 15589</strain>
    </source>
</reference>
<evidence type="ECO:0000256" key="5">
    <source>
        <dbReference type="ARBA" id="ARBA00022801"/>
    </source>
</evidence>
<evidence type="ECO:0000256" key="7">
    <source>
        <dbReference type="ARBA" id="ARBA00023049"/>
    </source>
</evidence>
<dbReference type="Pfam" id="PF01447">
    <property type="entry name" value="Peptidase_M4"/>
    <property type="match status" value="1"/>
</dbReference>
<sequence>MPRPLPRLVAATTLTCAVAALTVVAPAHAADPDAPAPTTLSDTELAPQRVTGIDESVPVADPVDAARSYLEDNRATYGIDVADLEVVDAPAGEAPTARGRAAADDAVETVRFGQTVDGVPVFGGQYLVHTRSDGGSTEVLSVNGTYATDLDVDTDAGVTQARAVQEAKAYLRDELAGRAFGAGFEPTAEGATPTVEVQADPQGLVVLPQGDGVLAYQVTVSATDPEDGQPVVKEVMIDADAAWPLMAFDGMQTATSVEGTGVTSSGEEVPLQLTEDAGTYSMVDRSNGDTAISTYDGRGYDVLQVLGQMPASLPVVSGPDDRFDGEDTESGAVDAHVNAGHVYDYYAALGRDGLDGEGGDMTSIVGVTSNFRPFVNAFWDGTKMVYGSGDSEYRTLSADLDVVGHEMTHGVIEHTAGLIYAYQSGAMNEAIADYFGNAVDVDVSGTSMDDPQAGLLGEDLCRTAAPRDCALRDLNDGRTTADIMGATWEYDSGGVHYDSTIFSGALWDIREKLGAAKADRLVYTALSQYMTPTDGFYAGREAVVQAARDLGLSARDRLAVATSFAAHGITLLWEKFPKGDAQRLMDDIQVERTGPAAGGGWWVMSQADAPGEPYSLYAGRTDGSIEPIKIAQGVNSGEREFHVYPQTDGEWVVWVAWGGNARSIMRAPVDGSGEPERIAATGVEPTNLSVDGDLVSWTATHWLFGSKQFYADASVPGSAQQVDNTYHKMSGFGSVQDGKLYYLQQWPDGVTYHQNVVVRDVKTGAETMLPEIMSEDPENSPVPFAGLYAPVVLDDKLVLGVDQYPGGPMGLWTTNLQGTGTKVVVDEQADDAPLLGEFDATDKAITFEDWPGVTVPHIFQVPTSGGKIRPMTCAAGMQYQVAADEGTKALWLDGSYGTTTLAMRAGPRQLCLNGR</sequence>
<keyword evidence="6" id="KW-0862">Zinc</keyword>
<dbReference type="PANTHER" id="PTHR33794:SF1">
    <property type="entry name" value="BACILLOLYSIN"/>
    <property type="match status" value="1"/>
</dbReference>
<protein>
    <recommendedName>
        <fullName evidence="14">Zn-dependent metalloprotease</fullName>
    </recommendedName>
</protein>
<keyword evidence="13" id="KW-1185">Reference proteome</keyword>
<comment type="caution">
    <text evidence="12">The sequence shown here is derived from an EMBL/GenBank/DDBJ whole genome shotgun (WGS) entry which is preliminary data.</text>
</comment>
<keyword evidence="7" id="KW-0482">Metalloprotease</keyword>
<dbReference type="InterPro" id="IPR050728">
    <property type="entry name" value="Zinc_Metalloprotease_M4"/>
</dbReference>
<evidence type="ECO:0000256" key="2">
    <source>
        <dbReference type="ARBA" id="ARBA00022670"/>
    </source>
</evidence>
<feature type="signal peptide" evidence="8">
    <location>
        <begin position="1"/>
        <end position="29"/>
    </location>
</feature>
<accession>A0ABP4VQ22</accession>
<dbReference type="Proteomes" id="UP001501138">
    <property type="component" value="Unassembled WGS sequence"/>
</dbReference>